<reference evidence="1 2" key="1">
    <citation type="journal article" date="2014" name="MBio">
        <title>The Ordospora colligata genome; evolution of extreme reduction in microsporidia and host-to-parasite horizontal gene transfer.</title>
        <authorList>
            <person name="Pombert J.-F."/>
            <person name="Haag K.L."/>
            <person name="Beidas S."/>
            <person name="Ebert D."/>
            <person name="Keeling P.J."/>
        </authorList>
    </citation>
    <scope>NUCLEOTIDE SEQUENCE [LARGE SCALE GENOMIC DNA]</scope>
    <source>
        <strain evidence="1 2">OC4</strain>
    </source>
</reference>
<accession>A0A0B2ULW0</accession>
<dbReference type="InParanoid" id="A0A0B2ULW0"/>
<protein>
    <submittedName>
        <fullName evidence="1">Uncharacterized protein</fullName>
    </submittedName>
</protein>
<evidence type="ECO:0000313" key="1">
    <source>
        <dbReference type="EMBL" id="KHN69980.1"/>
    </source>
</evidence>
<proteinExistence type="predicted"/>
<dbReference type="OrthoDB" id="339900at2759"/>
<dbReference type="RefSeq" id="XP_014564022.1">
    <property type="nucleotide sequence ID" value="XM_014708536.1"/>
</dbReference>
<evidence type="ECO:0000313" key="2">
    <source>
        <dbReference type="Proteomes" id="UP000031056"/>
    </source>
</evidence>
<dbReference type="AlphaFoldDB" id="A0A0B2ULW0"/>
<keyword evidence="2" id="KW-1185">Reference proteome</keyword>
<dbReference type="VEuPathDB" id="MicrosporidiaDB:M896_041780"/>
<name>A0A0B2ULW0_9MICR</name>
<gene>
    <name evidence="1" type="ORF">M896_041780</name>
</gene>
<dbReference type="Proteomes" id="UP000031056">
    <property type="component" value="Unassembled WGS sequence"/>
</dbReference>
<dbReference type="EMBL" id="JOKQ01000004">
    <property type="protein sequence ID" value="KHN69980.1"/>
    <property type="molecule type" value="Genomic_DNA"/>
</dbReference>
<dbReference type="HOGENOM" id="CLU_1102771_0_0_1"/>
<sequence>MGLLSTEGDEVVLYIKDALMRIDVATKTVRQIEIPFSVSFLCGKYLTDREKNFYALDNMELRKIAKLKRNIFCLQEKDEAVYVADRFGDVYRIENGTCSYFLGIISYMTGMTIHNQNILLSDKYGRIRVSELDGKIMKYVFLHEPIESLICIDHSVISVSKCRVVLLNETYAVKDEFVFSKEQSIVKCLCKGNDELVVITNDSYHVFRISNRIDHIFSADETIVDATCVGSVLYKIQNLKVIDTDGNVVYE</sequence>
<dbReference type="GeneID" id="26261616"/>
<comment type="caution">
    <text evidence="1">The sequence shown here is derived from an EMBL/GenBank/DDBJ whole genome shotgun (WGS) entry which is preliminary data.</text>
</comment>
<organism evidence="1 2">
    <name type="scientific">Ordospora colligata OC4</name>
    <dbReference type="NCBI Taxonomy" id="1354746"/>
    <lineage>
        <taxon>Eukaryota</taxon>
        <taxon>Fungi</taxon>
        <taxon>Fungi incertae sedis</taxon>
        <taxon>Microsporidia</taxon>
        <taxon>Ordosporidae</taxon>
        <taxon>Ordospora</taxon>
    </lineage>
</organism>